<evidence type="ECO:0000256" key="1">
    <source>
        <dbReference type="SAM" id="Phobius"/>
    </source>
</evidence>
<keyword evidence="1" id="KW-0472">Membrane</keyword>
<sequence>MNNIYKLGLILSIILVIICLYMYITRYNYGTYTTTISSNQLLQNKNFYAQNMEKTRKYLQYVYPKADLTKYNDIDLARIYNSLDFYYNCCGNYNNIPLLDADCCKNTPLPYIPQGWFLDLASYTTGGDRSIYSNGENDKNIAQYISNNPQLPWGPGSGPGPFWVVGYTYIRDLFYPAGPHKVQNIGWTVDENETIPQLAGVESGSYIEVTHSDILPGMVQSQGFWMNGFPHGGTGLFYRVGSTRVANNKLDMLFKLLSDIRGLSAVDLKLPDLSTIQNVPSFWTVDYSKMNGSSFLKHWYGTDDPYLICWKYIAGDTYKSENYSQNVEYMSNGDPDISKVDTNLLWPPYAIINSSTRQNPVFLVVPSQWYTFDNANGILSVSGLMNPYGSDNVFSIDNINKPFPFGENLTVGFLDVVKYYYKLGNDGVPTWSQCKKAMDLARNNQNYYLSRVGVIVSLDEPILWLARVLGYQTLQQTNSANSNGLWQQEIIDTTVPDSDWLKSVKGRIYPFITGTTENPTYTGDAVLKWMNMMASVISIRDPFNVYNDNRAESSPIGSFDTGTSVVGTCTPTYTYNSAENKPMCAAGGQSNYCKDGKAFPGDTKTGWFDPQNKKCYPIWNNIFHDKNISSHYSQISIYNGKKDI</sequence>
<organism evidence="2">
    <name type="scientific">viral metagenome</name>
    <dbReference type="NCBI Taxonomy" id="1070528"/>
    <lineage>
        <taxon>unclassified sequences</taxon>
        <taxon>metagenomes</taxon>
        <taxon>organismal metagenomes</taxon>
    </lineage>
</organism>
<keyword evidence="1" id="KW-1133">Transmembrane helix</keyword>
<dbReference type="EMBL" id="MN739514">
    <property type="protein sequence ID" value="QHT09683.1"/>
    <property type="molecule type" value="Genomic_DNA"/>
</dbReference>
<feature type="transmembrane region" description="Helical" evidence="1">
    <location>
        <begin position="7"/>
        <end position="24"/>
    </location>
</feature>
<proteinExistence type="predicted"/>
<accession>A0A6C0CZP3</accession>
<evidence type="ECO:0000313" key="2">
    <source>
        <dbReference type="EMBL" id="QHT09683.1"/>
    </source>
</evidence>
<dbReference type="AlphaFoldDB" id="A0A6C0CZP3"/>
<protein>
    <submittedName>
        <fullName evidence="2">Uncharacterized protein</fullName>
    </submittedName>
</protein>
<name>A0A6C0CZP3_9ZZZZ</name>
<reference evidence="2" key="1">
    <citation type="journal article" date="2020" name="Nature">
        <title>Giant virus diversity and host interactions through global metagenomics.</title>
        <authorList>
            <person name="Schulz F."/>
            <person name="Roux S."/>
            <person name="Paez-Espino D."/>
            <person name="Jungbluth S."/>
            <person name="Walsh D.A."/>
            <person name="Denef V.J."/>
            <person name="McMahon K.D."/>
            <person name="Konstantinidis K.T."/>
            <person name="Eloe-Fadrosh E.A."/>
            <person name="Kyrpides N.C."/>
            <person name="Woyke T."/>
        </authorList>
    </citation>
    <scope>NUCLEOTIDE SEQUENCE</scope>
    <source>
        <strain evidence="2">GVMAG-M-3300023174-102</strain>
    </source>
</reference>
<keyword evidence="1" id="KW-0812">Transmembrane</keyword>